<dbReference type="RefSeq" id="WP_097097482.1">
    <property type="nucleotide sequence ID" value="NZ_OCMY01000001.1"/>
</dbReference>
<dbReference type="SUPFAM" id="SSF53448">
    <property type="entry name" value="Nucleotide-diphospho-sugar transferases"/>
    <property type="match status" value="1"/>
</dbReference>
<protein>
    <recommendedName>
        <fullName evidence="3">Glycosyltransferase</fullName>
    </recommendedName>
</protein>
<dbReference type="AlphaFoldDB" id="A0A286C001"/>
<keyword evidence="2" id="KW-1185">Reference proteome</keyword>
<evidence type="ECO:0000313" key="2">
    <source>
        <dbReference type="Proteomes" id="UP000219271"/>
    </source>
</evidence>
<organism evidence="1 2">
    <name type="scientific">Candidatus Pantoea floridensis</name>
    <dbReference type="NCBI Taxonomy" id="1938870"/>
    <lineage>
        <taxon>Bacteria</taxon>
        <taxon>Pseudomonadati</taxon>
        <taxon>Pseudomonadota</taxon>
        <taxon>Gammaproteobacteria</taxon>
        <taxon>Enterobacterales</taxon>
        <taxon>Erwiniaceae</taxon>
        <taxon>Pantoea</taxon>
    </lineage>
</organism>
<name>A0A286C001_9GAMM</name>
<accession>A0A286C001</accession>
<gene>
    <name evidence="1" type="ORF">SAMN06273570_4162</name>
</gene>
<dbReference type="Proteomes" id="UP000219271">
    <property type="component" value="Unassembled WGS sequence"/>
</dbReference>
<evidence type="ECO:0008006" key="3">
    <source>
        <dbReference type="Google" id="ProtNLM"/>
    </source>
</evidence>
<reference evidence="2" key="1">
    <citation type="submission" date="2017-09" db="EMBL/GenBank/DDBJ databases">
        <authorList>
            <person name="Varghese N."/>
            <person name="Submissions S."/>
        </authorList>
    </citation>
    <scope>NUCLEOTIDE SEQUENCE [LARGE SCALE GENOMIC DNA]</scope>
    <source>
        <strain evidence="2">JKS000234</strain>
    </source>
</reference>
<dbReference type="EMBL" id="OCMY01000001">
    <property type="protein sequence ID" value="SOD39708.1"/>
    <property type="molecule type" value="Genomic_DNA"/>
</dbReference>
<proteinExistence type="predicted"/>
<dbReference type="InterPro" id="IPR029044">
    <property type="entry name" value="Nucleotide-diphossugar_trans"/>
</dbReference>
<dbReference type="OrthoDB" id="6504727at2"/>
<sequence>MAAQVKFCVVGHHSREVLAKRLSERLDATLFIDPGKNGSNWNHRRALEWASTQKERVIVLEDDALIVEGFDGLVSSWLDRFPDNILSFYLGTGRPPQRQIEIALRLIDADKHQLDYVMFGKLLHGVCYSIPRHFLPRILEGWDERLGADYAISANYKGRVIYPVFSLVDHADSDIVEKHPDKAKRLERRKAWRLYRNEGTWPD</sequence>
<evidence type="ECO:0000313" key="1">
    <source>
        <dbReference type="EMBL" id="SOD39708.1"/>
    </source>
</evidence>